<evidence type="ECO:0000256" key="3">
    <source>
        <dbReference type="ARBA" id="ARBA00022837"/>
    </source>
</evidence>
<dbReference type="InterPro" id="IPR029483">
    <property type="entry name" value="GH97_C"/>
</dbReference>
<dbReference type="SUPFAM" id="SSF51445">
    <property type="entry name" value="(Trans)glycosidases"/>
    <property type="match status" value="1"/>
</dbReference>
<proteinExistence type="predicted"/>
<name>A0A9D9HAP8_9BACT</name>
<dbReference type="Gene3D" id="2.70.98.10">
    <property type="match status" value="1"/>
</dbReference>
<gene>
    <name evidence="7" type="ORF">IAC32_06490</name>
</gene>
<dbReference type="Gene3D" id="3.20.20.70">
    <property type="entry name" value="Aldolase class I"/>
    <property type="match status" value="1"/>
</dbReference>
<dbReference type="InterPro" id="IPR029486">
    <property type="entry name" value="GH97_N"/>
</dbReference>
<comment type="cofactor">
    <cofactor evidence="1">
        <name>Ca(2+)</name>
        <dbReference type="ChEBI" id="CHEBI:29108"/>
    </cofactor>
</comment>
<dbReference type="Proteomes" id="UP000823637">
    <property type="component" value="Unassembled WGS sequence"/>
</dbReference>
<dbReference type="PANTHER" id="PTHR35803">
    <property type="entry name" value="GLUCAN 1,4-ALPHA-GLUCOSIDASE SUSB-RELATED"/>
    <property type="match status" value="1"/>
</dbReference>
<dbReference type="Pfam" id="PF10566">
    <property type="entry name" value="Glyco_hydro_97"/>
    <property type="match status" value="1"/>
</dbReference>
<feature type="domain" description="Glycosyl-hydrolase 97 C-terminal oligomerisation" evidence="6">
    <location>
        <begin position="598"/>
        <end position="698"/>
    </location>
</feature>
<dbReference type="Pfam" id="PF14509">
    <property type="entry name" value="GH97_C"/>
    <property type="match status" value="1"/>
</dbReference>
<dbReference type="InterPro" id="IPR017853">
    <property type="entry name" value="GH"/>
</dbReference>
<dbReference type="Pfam" id="PF14508">
    <property type="entry name" value="GH97_N"/>
    <property type="match status" value="1"/>
</dbReference>
<evidence type="ECO:0000259" key="6">
    <source>
        <dbReference type="Pfam" id="PF14509"/>
    </source>
</evidence>
<reference evidence="7" key="1">
    <citation type="submission" date="2020-10" db="EMBL/GenBank/DDBJ databases">
        <authorList>
            <person name="Gilroy R."/>
        </authorList>
    </citation>
    <scope>NUCLEOTIDE SEQUENCE</scope>
    <source>
        <strain evidence="7">D3-1215</strain>
    </source>
</reference>
<sequence length="702" mass="79120">MKKLAVLLSCCLYAICIQSETLSSPDGRITLDFSLTGDGKPQYSLQYDGKPVVQPSTLGFDLTDGRSLKDGFDIASVSTSHTDRTWKPVWGEVSEIRDKFNEMSVDLLHKPDSVKIVLRFRLFDDGLGFRYEFPKQQNLSYFRVSNELTEFRLAGDHKTFWIPANFDSNEYYYTTSKFSEIDARSADGRGIGTHKIASPTGVQSPLMMKSSDGLYINIFEAALADYPAMHLNADTSALSLNVLLAPDAYGTKAYLQTPCKTPWRTVIVSDDATDILASKTILNLNEPCKIEDTGFIKPQKYVGVWWEMHVPLHGSWNYADIGNIKLDSVDWNKLVPNGRHAANTVNVKKYIDFAAEHGFSSVLVEGWNVGWEDWAGNWKEEVFDFVTPYPDFDIAELSEYAKSKGVKLMMHHETSGSASNYERRLDEAVDFMKKYGYDAVKTGYVGWIIPRGEAHDGQWMVNHYSRVIKKMAENDIMINQHEPVRPTGQHRTYPNLMACEAARGNEFNAWSYGNPPEHETILPFTRLMGGPMDYTPGIFEIKMSAYQSGNDCQVHTTLAKQLALYVTMYSPLQMAADLPENYEKHPDAFKFIEDVAVDWDDTKILEAEPGDYITIARKAKGSEEWFVGAITDENPRETDIPLSFLDKGKKYIATIYSDAANAHWKDNPKAYKITTRTITSKSKLKLKLACGGGCAISLRPRP</sequence>
<keyword evidence="3" id="KW-0106">Calcium</keyword>
<evidence type="ECO:0000256" key="2">
    <source>
        <dbReference type="ARBA" id="ARBA00011245"/>
    </source>
</evidence>
<comment type="subunit">
    <text evidence="2">Monomer.</text>
</comment>
<feature type="domain" description="Glycosyl-hydrolase 97 catalytic" evidence="4">
    <location>
        <begin position="305"/>
        <end position="502"/>
    </location>
</feature>
<evidence type="ECO:0000313" key="7">
    <source>
        <dbReference type="EMBL" id="MBO8447375.1"/>
    </source>
</evidence>
<organism evidence="7 8">
    <name type="scientific">Candidatus Enterocola intestinipullorum</name>
    <dbReference type="NCBI Taxonomy" id="2840783"/>
    <lineage>
        <taxon>Bacteria</taxon>
        <taxon>Pseudomonadati</taxon>
        <taxon>Bacteroidota</taxon>
        <taxon>Bacteroidia</taxon>
        <taxon>Bacteroidales</taxon>
        <taxon>Candidatus Enterocola</taxon>
    </lineage>
</organism>
<evidence type="ECO:0000256" key="1">
    <source>
        <dbReference type="ARBA" id="ARBA00001913"/>
    </source>
</evidence>
<dbReference type="PANTHER" id="PTHR35803:SF1">
    <property type="entry name" value="GLUCAN 1,4-ALPHA-GLUCOSIDASE SUSB"/>
    <property type="match status" value="1"/>
</dbReference>
<dbReference type="InterPro" id="IPR052720">
    <property type="entry name" value="Glycosyl_hydrolase_97"/>
</dbReference>
<evidence type="ECO:0000259" key="4">
    <source>
        <dbReference type="Pfam" id="PF10566"/>
    </source>
</evidence>
<feature type="domain" description="Glycosyl-hydrolase 97 N-terminal" evidence="5">
    <location>
        <begin position="22"/>
        <end position="287"/>
    </location>
</feature>
<dbReference type="EMBL" id="JADIMR010000095">
    <property type="protein sequence ID" value="MBO8447375.1"/>
    <property type="molecule type" value="Genomic_DNA"/>
</dbReference>
<comment type="caution">
    <text evidence="7">The sequence shown here is derived from an EMBL/GenBank/DDBJ whole genome shotgun (WGS) entry which is preliminary data.</text>
</comment>
<reference evidence="7" key="2">
    <citation type="journal article" date="2021" name="PeerJ">
        <title>Extensive microbial diversity within the chicken gut microbiome revealed by metagenomics and culture.</title>
        <authorList>
            <person name="Gilroy R."/>
            <person name="Ravi A."/>
            <person name="Getino M."/>
            <person name="Pursley I."/>
            <person name="Horton D.L."/>
            <person name="Alikhan N.F."/>
            <person name="Baker D."/>
            <person name="Gharbi K."/>
            <person name="Hall N."/>
            <person name="Watson M."/>
            <person name="Adriaenssens E.M."/>
            <person name="Foster-Nyarko E."/>
            <person name="Jarju S."/>
            <person name="Secka A."/>
            <person name="Antonio M."/>
            <person name="Oren A."/>
            <person name="Chaudhuri R.R."/>
            <person name="La Ragione R."/>
            <person name="Hildebrand F."/>
            <person name="Pallen M.J."/>
        </authorList>
    </citation>
    <scope>NUCLEOTIDE SEQUENCE</scope>
    <source>
        <strain evidence="7">D3-1215</strain>
    </source>
</reference>
<protein>
    <submittedName>
        <fullName evidence="7">Glycoside hydrolase family 97 protein</fullName>
    </submittedName>
</protein>
<dbReference type="GO" id="GO:0016787">
    <property type="term" value="F:hydrolase activity"/>
    <property type="evidence" value="ECO:0007669"/>
    <property type="project" value="UniProtKB-KW"/>
</dbReference>
<evidence type="ECO:0000313" key="8">
    <source>
        <dbReference type="Proteomes" id="UP000823637"/>
    </source>
</evidence>
<dbReference type="AlphaFoldDB" id="A0A9D9HAP8"/>
<evidence type="ECO:0000259" key="5">
    <source>
        <dbReference type="Pfam" id="PF14508"/>
    </source>
</evidence>
<dbReference type="InterPro" id="IPR014718">
    <property type="entry name" value="GH-type_carb-bd"/>
</dbReference>
<dbReference type="GO" id="GO:0030246">
    <property type="term" value="F:carbohydrate binding"/>
    <property type="evidence" value="ECO:0007669"/>
    <property type="project" value="InterPro"/>
</dbReference>
<dbReference type="InterPro" id="IPR019563">
    <property type="entry name" value="GH97_catalytic"/>
</dbReference>
<dbReference type="InterPro" id="IPR013785">
    <property type="entry name" value="Aldolase_TIM"/>
</dbReference>
<accession>A0A9D9HAP8</accession>
<keyword evidence="7" id="KW-0378">Hydrolase</keyword>